<dbReference type="EMBL" id="CP135444">
    <property type="protein sequence ID" value="WRY35428.1"/>
    <property type="molecule type" value="Genomic_DNA"/>
</dbReference>
<dbReference type="PANTHER" id="PTHR30561">
    <property type="entry name" value="SMR FAMILY PROTON-DEPENDENT DRUG EFFLUX TRANSPORTER SUGE"/>
    <property type="match status" value="1"/>
</dbReference>
<evidence type="ECO:0000256" key="4">
    <source>
        <dbReference type="ARBA" id="ARBA00022519"/>
    </source>
</evidence>
<evidence type="ECO:0000256" key="6">
    <source>
        <dbReference type="ARBA" id="ARBA00022692"/>
    </source>
</evidence>
<evidence type="ECO:0000256" key="11">
    <source>
        <dbReference type="SAM" id="Phobius"/>
    </source>
</evidence>
<dbReference type="Pfam" id="PF00892">
    <property type="entry name" value="EamA"/>
    <property type="match status" value="2"/>
</dbReference>
<keyword evidence="14" id="KW-1185">Reference proteome</keyword>
<keyword evidence="6 11" id="KW-0812">Transmembrane</keyword>
<keyword evidence="3" id="KW-0444">Lipid biosynthesis</keyword>
<proteinExistence type="predicted"/>
<evidence type="ECO:0000256" key="10">
    <source>
        <dbReference type="ARBA" id="ARBA00023136"/>
    </source>
</evidence>
<evidence type="ECO:0000256" key="9">
    <source>
        <dbReference type="ARBA" id="ARBA00023098"/>
    </source>
</evidence>
<dbReference type="RefSeq" id="WP_330647200.1">
    <property type="nucleotide sequence ID" value="NZ_CP135444.1"/>
</dbReference>
<name>A0ABZ1E3X7_9RHOB</name>
<evidence type="ECO:0000259" key="12">
    <source>
        <dbReference type="Pfam" id="PF00892"/>
    </source>
</evidence>
<protein>
    <submittedName>
        <fullName evidence="13">EamA family transporter</fullName>
    </submittedName>
</protein>
<dbReference type="PANTHER" id="PTHR30561:SF9">
    <property type="entry name" value="4-AMINO-4-DEOXY-L-ARABINOSE-PHOSPHOUNDECAPRENOL FLIPPASE SUBUNIT ARNF-RELATED"/>
    <property type="match status" value="1"/>
</dbReference>
<feature type="domain" description="EamA" evidence="12">
    <location>
        <begin position="162"/>
        <end position="298"/>
    </location>
</feature>
<keyword evidence="13" id="KW-0614">Plasmid</keyword>
<comment type="subcellular location">
    <subcellularLocation>
        <location evidence="1">Cell membrane</location>
        <topology evidence="1">Multi-pass membrane protein</topology>
    </subcellularLocation>
</comment>
<gene>
    <name evidence="13" type="ORF">RPE78_14335</name>
</gene>
<sequence>MTLSAILLVLCAAFLHAGWNLLAKRAAQAGPVFVLAYSACACLIYTPWVVWIFWRSHIAESAAGLDATGPSLTGLLVMVASGLIHLAYNLCLQQGYAKADLSVVYPVARGTGPLLSVLGAFVLLQEPASLTGIAGMLCVVTGIVLIASQGRLAMFWRPEGRTGLLWGLLTGSLIACYTLTDATAVKLLGVAPVLLEWVCNLMRVAMLAPLALKNRHLAGQRMRGHWRRAAAIGLFSPLAYILVLTAIAHGAPLSLVAPLRESSMMVGALLGMVLLKEAVGPARLAGCAILVLGVVLLSGS</sequence>
<evidence type="ECO:0000313" key="13">
    <source>
        <dbReference type="EMBL" id="WRY35428.1"/>
    </source>
</evidence>
<keyword evidence="2" id="KW-1003">Cell membrane</keyword>
<evidence type="ECO:0000256" key="8">
    <source>
        <dbReference type="ARBA" id="ARBA00022989"/>
    </source>
</evidence>
<feature type="transmembrane region" description="Helical" evidence="11">
    <location>
        <begin position="130"/>
        <end position="150"/>
    </location>
</feature>
<keyword evidence="5" id="KW-0441">Lipid A biosynthesis</keyword>
<evidence type="ECO:0000256" key="2">
    <source>
        <dbReference type="ARBA" id="ARBA00022475"/>
    </source>
</evidence>
<feature type="transmembrane region" description="Helical" evidence="11">
    <location>
        <begin position="282"/>
        <end position="299"/>
    </location>
</feature>
<reference evidence="13 14" key="1">
    <citation type="submission" date="2023-09" db="EMBL/GenBank/DDBJ databases">
        <title>Thioclava shenzhenensis sp. nov., a multidrug resistant bacteria-antagonizing species isolated from coastal seawater.</title>
        <authorList>
            <person name="Long M."/>
        </authorList>
    </citation>
    <scope>NUCLEOTIDE SEQUENCE [LARGE SCALE GENOMIC DNA]</scope>
    <source>
        <strain evidence="13 14">FTW29</strain>
        <plasmid evidence="13 14">unnamed1</plasmid>
    </source>
</reference>
<feature type="domain" description="EamA" evidence="12">
    <location>
        <begin position="4"/>
        <end position="147"/>
    </location>
</feature>
<evidence type="ECO:0000313" key="14">
    <source>
        <dbReference type="Proteomes" id="UP001623290"/>
    </source>
</evidence>
<organism evidence="13 14">
    <name type="scientific">Thioclava litoralis</name>
    <dbReference type="NCBI Taxonomy" id="3076557"/>
    <lineage>
        <taxon>Bacteria</taxon>
        <taxon>Pseudomonadati</taxon>
        <taxon>Pseudomonadota</taxon>
        <taxon>Alphaproteobacteria</taxon>
        <taxon>Rhodobacterales</taxon>
        <taxon>Paracoccaceae</taxon>
        <taxon>Thioclava</taxon>
    </lineage>
</organism>
<dbReference type="Proteomes" id="UP001623290">
    <property type="component" value="Plasmid unnamed1"/>
</dbReference>
<keyword evidence="7" id="KW-0448">Lipopolysaccharide biosynthesis</keyword>
<evidence type="ECO:0000256" key="5">
    <source>
        <dbReference type="ARBA" id="ARBA00022556"/>
    </source>
</evidence>
<feature type="transmembrane region" description="Helical" evidence="11">
    <location>
        <begin position="34"/>
        <end position="54"/>
    </location>
</feature>
<accession>A0ABZ1E3X7</accession>
<evidence type="ECO:0000256" key="7">
    <source>
        <dbReference type="ARBA" id="ARBA00022985"/>
    </source>
</evidence>
<dbReference type="InterPro" id="IPR037185">
    <property type="entry name" value="EmrE-like"/>
</dbReference>
<dbReference type="InterPro" id="IPR000390">
    <property type="entry name" value="Small_drug/metabolite_transptr"/>
</dbReference>
<geneLocation type="plasmid" evidence="13 14">
    <name>unnamed1</name>
</geneLocation>
<feature type="transmembrane region" description="Helical" evidence="11">
    <location>
        <begin position="103"/>
        <end position="124"/>
    </location>
</feature>
<evidence type="ECO:0000256" key="1">
    <source>
        <dbReference type="ARBA" id="ARBA00004651"/>
    </source>
</evidence>
<feature type="transmembrane region" description="Helical" evidence="11">
    <location>
        <begin position="186"/>
        <end position="208"/>
    </location>
</feature>
<dbReference type="SUPFAM" id="SSF103481">
    <property type="entry name" value="Multidrug resistance efflux transporter EmrE"/>
    <property type="match status" value="2"/>
</dbReference>
<evidence type="ECO:0000256" key="3">
    <source>
        <dbReference type="ARBA" id="ARBA00022516"/>
    </source>
</evidence>
<keyword evidence="10 11" id="KW-0472">Membrane</keyword>
<feature type="transmembrane region" description="Helical" evidence="11">
    <location>
        <begin position="74"/>
        <end position="91"/>
    </location>
</feature>
<dbReference type="Gene3D" id="1.10.3730.20">
    <property type="match status" value="2"/>
</dbReference>
<feature type="transmembrane region" description="Helical" evidence="11">
    <location>
        <begin position="162"/>
        <end position="180"/>
    </location>
</feature>
<keyword evidence="9" id="KW-0443">Lipid metabolism</keyword>
<feature type="transmembrane region" description="Helical" evidence="11">
    <location>
        <begin position="229"/>
        <end position="251"/>
    </location>
</feature>
<keyword evidence="8 11" id="KW-1133">Transmembrane helix</keyword>
<dbReference type="InterPro" id="IPR000620">
    <property type="entry name" value="EamA_dom"/>
</dbReference>
<keyword evidence="4" id="KW-0997">Cell inner membrane</keyword>
<feature type="transmembrane region" description="Helical" evidence="11">
    <location>
        <begin position="6"/>
        <end position="22"/>
    </location>
</feature>